<feature type="transmembrane region" description="Helical" evidence="2">
    <location>
        <begin position="226"/>
        <end position="246"/>
    </location>
</feature>
<feature type="compositionally biased region" description="Polar residues" evidence="1">
    <location>
        <begin position="1114"/>
        <end position="1135"/>
    </location>
</feature>
<feature type="transmembrane region" description="Helical" evidence="2">
    <location>
        <begin position="512"/>
        <end position="533"/>
    </location>
</feature>
<gene>
    <name evidence="3" type="ORF">TCIL3000_8_4080</name>
</gene>
<feature type="transmembrane region" description="Helical" evidence="2">
    <location>
        <begin position="1203"/>
        <end position="1224"/>
    </location>
</feature>
<feature type="compositionally biased region" description="Basic and acidic residues" evidence="1">
    <location>
        <begin position="613"/>
        <end position="636"/>
    </location>
</feature>
<accession>G0US25</accession>
<name>G0US25_TRYCI</name>
<feature type="region of interest" description="Disordered" evidence="1">
    <location>
        <begin position="1107"/>
        <end position="1135"/>
    </location>
</feature>
<sequence length="1345" mass="151201">MTCVDLLDMTVAYVQYLYIIISISPRAFPGVIVNTLTSIQYAILQLPYAPVTGDSQDRTLMFTLPNWLPRDSRLNFTVVAVLVPMLLSVMGFLIVSPTSISVCLILNSVALFLFVFGLILVSSQLEHEVWGIGWGAQLAMVIVGILLLTIVLGAGIICIFYHQKKYTYEKKIMQMSMERAVEHQDEGTLLQKAVRRVTQNKRAMTALFSFEAKREDYIESRRWKTFFAQNLTGCVALVAAVVILLVRPGEESLAAQPGQYDFVVVGGCLLVAFCSFVWSCLSTFTAGRNIQVILQDAMSATILSGALMAVSLSFGPVLLSVMKLFLCQKMSCGRGKTLLSLHSAVGGGDSFTSSWDLLDDGCFTCNFAAHPQRCPSNLQEALCKGSESLEQLSYDYSVPCEEVRGLHAGSLFLVCISYLVAYPAFLLAATQRATNILMEEYPLEKRLCDEFSEEELYYEKAFKSTNVSASLYVAYRRHFHMSRVYYILQRISLVFVGTLVCNGKNELNEKMGMTIVLGICVVFTLYTVVLMPYARSVETWYGNSHHIALTLLAAVGFVGSQGRKNEIPRALSVLVVVFIFMAPLFALIVGSILTFRKDRERVERLQRRLQRDLDKISGFSPDKDGKSGPEKDEHKLPSGRRPTAIPSDSNFRRCSLLQMAGFPPARGAPGEQDRHAGASENPLSVLNRAHETTKGATRTPENPIKMPPGKNEQNTKCSLSCDAESLVFNDDVHAEAHTQAHTRKHKGDSHVDDYFGDKRSFNPSLYFRHFSDFPPVRAVHDESGEVYDQTSFTRSDMEELLGLLASSHDLESREGLFKIKREEKLLEQIRRWEKLDLALEEKQAAEDEPKGLFSLIKQWLSDTIAKSGATLRYADVLQKRQSDKSAPCAASKPFLLKPTNTLKLSWMAEGNRLPFLSPINEDAWDDRIHDDALLVRLVDYKNKIWAPLLEPYDGEPESAGLGMKKDAPESFRSEEYSAQLLDKMLEALRKDETHATLRHMKRDGSYCSLLKVLTKGELCVLLAQMRLDDLQHGCPRHFSDNPSGGGRRRSHYPHFCLQVPIGEGGEMEDWDILVHRLLENMKDPMEDVCLASPNQLRKAVSFWGGASDRRQARPQESSGKAESSNNTGGDTSSKQSLVTALLDRFRAEEKDCDESENMPRLRRNYVLRQQLVNEYNGEAQRLEALQNAVDYRIALKTRRYMQVFFVTVCLLSTLALAMCFGGMVRAEQRTVLRNAQSSYSTNKQLFDYGDWGNFTENCCCHSMSGLKPVSPNQVVDIERWVCNNGLIKERVRRDYIGSVMYDGYRVRDLCGMDFKSGCFLTTDAMGRVTLRACDGEITSEEKMRW</sequence>
<organism evidence="3">
    <name type="scientific">Trypanosoma congolense (strain IL3000)</name>
    <dbReference type="NCBI Taxonomy" id="1068625"/>
    <lineage>
        <taxon>Eukaryota</taxon>
        <taxon>Discoba</taxon>
        <taxon>Euglenozoa</taxon>
        <taxon>Kinetoplastea</taxon>
        <taxon>Metakinetoplastina</taxon>
        <taxon>Trypanosomatida</taxon>
        <taxon>Trypanosomatidae</taxon>
        <taxon>Trypanosoma</taxon>
        <taxon>Nannomonas</taxon>
    </lineage>
</organism>
<feature type="region of interest" description="Disordered" evidence="1">
    <location>
        <begin position="613"/>
        <end position="716"/>
    </location>
</feature>
<dbReference type="PANTHER" id="PTHR34993:SF1">
    <property type="entry name" value="TRANSMEMBRANE PROTEIN"/>
    <property type="match status" value="1"/>
</dbReference>
<keyword evidence="2" id="KW-0812">Transmembrane</keyword>
<feature type="transmembrane region" description="Helical" evidence="2">
    <location>
        <begin position="484"/>
        <end position="500"/>
    </location>
</feature>
<evidence type="ECO:0000256" key="1">
    <source>
        <dbReference type="SAM" id="MobiDB-lite"/>
    </source>
</evidence>
<feature type="transmembrane region" description="Helical" evidence="2">
    <location>
        <begin position="74"/>
        <end position="95"/>
    </location>
</feature>
<feature type="transmembrane region" description="Helical" evidence="2">
    <location>
        <begin position="102"/>
        <end position="122"/>
    </location>
</feature>
<reference evidence="3" key="1">
    <citation type="journal article" date="2012" name="Proc. Natl. Acad. Sci. U.S.A.">
        <title>Antigenic diversity is generated by distinct evolutionary mechanisms in African trypanosome species.</title>
        <authorList>
            <person name="Jackson A.P."/>
            <person name="Berry A."/>
            <person name="Aslett M."/>
            <person name="Allison H.C."/>
            <person name="Burton P."/>
            <person name="Vavrova-Anderson J."/>
            <person name="Brown R."/>
            <person name="Browne H."/>
            <person name="Corton N."/>
            <person name="Hauser H."/>
            <person name="Gamble J."/>
            <person name="Gilderthorp R."/>
            <person name="Marcello L."/>
            <person name="McQuillan J."/>
            <person name="Otto T.D."/>
            <person name="Quail M.A."/>
            <person name="Sanders M.J."/>
            <person name="van Tonder A."/>
            <person name="Ginger M.L."/>
            <person name="Field M.C."/>
            <person name="Barry J.D."/>
            <person name="Hertz-Fowler C."/>
            <person name="Berriman M."/>
        </authorList>
    </citation>
    <scope>NUCLEOTIDE SEQUENCE</scope>
    <source>
        <strain evidence="3">IL3000</strain>
    </source>
</reference>
<dbReference type="PANTHER" id="PTHR34993">
    <property type="entry name" value="TRANSMEMBRANE PROTEIN"/>
    <property type="match status" value="1"/>
</dbReference>
<feature type="transmembrane region" description="Helical" evidence="2">
    <location>
        <begin position="411"/>
        <end position="429"/>
    </location>
</feature>
<evidence type="ECO:0000313" key="3">
    <source>
        <dbReference type="EMBL" id="CCC92187.1"/>
    </source>
</evidence>
<dbReference type="VEuPathDB" id="TriTrypDB:TcIL3000_8_4080"/>
<feature type="transmembrane region" description="Helical" evidence="2">
    <location>
        <begin position="134"/>
        <end position="161"/>
    </location>
</feature>
<keyword evidence="2" id="KW-1133">Transmembrane helix</keyword>
<protein>
    <submittedName>
        <fullName evidence="3">Uncharacterized protein</fullName>
    </submittedName>
</protein>
<feature type="transmembrane region" description="Helical" evidence="2">
    <location>
        <begin position="302"/>
        <end position="326"/>
    </location>
</feature>
<evidence type="ECO:0000256" key="2">
    <source>
        <dbReference type="SAM" id="Phobius"/>
    </source>
</evidence>
<proteinExistence type="predicted"/>
<feature type="transmembrane region" description="Helical" evidence="2">
    <location>
        <begin position="571"/>
        <end position="595"/>
    </location>
</feature>
<dbReference type="EMBL" id="HE575321">
    <property type="protein sequence ID" value="CCC92187.1"/>
    <property type="molecule type" value="Genomic_DNA"/>
</dbReference>
<keyword evidence="2" id="KW-0472">Membrane</keyword>
<feature type="transmembrane region" description="Helical" evidence="2">
    <location>
        <begin position="258"/>
        <end position="281"/>
    </location>
</feature>